<protein>
    <submittedName>
        <fullName evidence="1">Uncharacterized protein</fullName>
    </submittedName>
</protein>
<dbReference type="Proteomes" id="UP001162483">
    <property type="component" value="Unassembled WGS sequence"/>
</dbReference>
<keyword evidence="2" id="KW-1185">Reference proteome</keyword>
<comment type="caution">
    <text evidence="1">The sequence shown here is derived from an EMBL/GenBank/DDBJ whole genome shotgun (WGS) entry which is preliminary data.</text>
</comment>
<organism evidence="1 2">
    <name type="scientific">Staurois parvus</name>
    <dbReference type="NCBI Taxonomy" id="386267"/>
    <lineage>
        <taxon>Eukaryota</taxon>
        <taxon>Metazoa</taxon>
        <taxon>Chordata</taxon>
        <taxon>Craniata</taxon>
        <taxon>Vertebrata</taxon>
        <taxon>Euteleostomi</taxon>
        <taxon>Amphibia</taxon>
        <taxon>Batrachia</taxon>
        <taxon>Anura</taxon>
        <taxon>Neobatrachia</taxon>
        <taxon>Ranoidea</taxon>
        <taxon>Ranidae</taxon>
        <taxon>Staurois</taxon>
    </lineage>
</organism>
<proteinExistence type="predicted"/>
<gene>
    <name evidence="1" type="ORF">SPARVUS_LOCUS5250551</name>
</gene>
<evidence type="ECO:0000313" key="2">
    <source>
        <dbReference type="Proteomes" id="UP001162483"/>
    </source>
</evidence>
<dbReference type="EMBL" id="CATNWA010010728">
    <property type="protein sequence ID" value="CAI9560381.1"/>
    <property type="molecule type" value="Genomic_DNA"/>
</dbReference>
<name>A0ABN9CJS9_9NEOB</name>
<sequence length="52" mass="6067">MCIARENFLFLRESACDQQRTNQRCPDRGSGVLRPPRAERKLLSFNQCSTEH</sequence>
<accession>A0ABN9CJS9</accession>
<reference evidence="1" key="1">
    <citation type="submission" date="2023-05" db="EMBL/GenBank/DDBJ databases">
        <authorList>
            <person name="Stuckert A."/>
        </authorList>
    </citation>
    <scope>NUCLEOTIDE SEQUENCE</scope>
</reference>
<evidence type="ECO:0000313" key="1">
    <source>
        <dbReference type="EMBL" id="CAI9560381.1"/>
    </source>
</evidence>